<dbReference type="PANTHER" id="PTHR46196">
    <property type="entry name" value="TRANSCRIPTION FACTOR BHLH155-LIKE ISOFORM X1-RELATED"/>
    <property type="match status" value="1"/>
</dbReference>
<dbReference type="EMBL" id="QGNW01002610">
    <property type="protein sequence ID" value="RVW14841.1"/>
    <property type="molecule type" value="Genomic_DNA"/>
</dbReference>
<gene>
    <name evidence="5" type="primary">BHLH157_0</name>
    <name evidence="5" type="ORF">CK203_072250</name>
</gene>
<keyword evidence="3" id="KW-1133">Transmembrane helix</keyword>
<dbReference type="GO" id="GO:0003700">
    <property type="term" value="F:DNA-binding transcription factor activity"/>
    <property type="evidence" value="ECO:0007669"/>
    <property type="project" value="InterPro"/>
</dbReference>
<feature type="transmembrane region" description="Helical" evidence="3">
    <location>
        <begin position="70"/>
        <end position="88"/>
    </location>
</feature>
<name>A0A438BV20_VITVI</name>
<evidence type="ECO:0000256" key="2">
    <source>
        <dbReference type="ARBA" id="ARBA00023163"/>
    </source>
</evidence>
<sequence length="293" mass="32461">MKGVNYIHRPAIAGKRQIFNGTSGRKIQEGKYLQVNRGDLTKPLKLGLSLLPFCLQSPPVNLYCWLSSSLSHFACLSLICFHCFLSLFSSLSCSLEVGFLWEKAVALFVVLGVSAFGLGQTQIVVCGCGERYEKRLLCGVLICDMGGAVKMESVLKKTLKSLCCSNGWTYGVFWRFDERNSMLLTSEDAYYDEQMGVVIDSMLSKVHTLREGIIGQVAFTGKHCWVFSDAQSGEWNSLCSIDGEDISQDDSEIHRQFSSGIIKTIAVIPVEPRGVVQFGSNQKVSTMETFEII</sequence>
<keyword evidence="1" id="KW-0805">Transcription regulation</keyword>
<reference evidence="5 6" key="1">
    <citation type="journal article" date="2018" name="PLoS Genet.">
        <title>Population sequencing reveals clonal diversity and ancestral inbreeding in the grapevine cultivar Chardonnay.</title>
        <authorList>
            <person name="Roach M.J."/>
            <person name="Johnson D.L."/>
            <person name="Bohlmann J."/>
            <person name="van Vuuren H.J."/>
            <person name="Jones S.J."/>
            <person name="Pretorius I.S."/>
            <person name="Schmidt S.A."/>
            <person name="Borneman A.R."/>
        </authorList>
    </citation>
    <scope>NUCLEOTIDE SEQUENCE [LARGE SCALE GENOMIC DNA]</scope>
    <source>
        <strain evidence="6">cv. Chardonnay</strain>
        <tissue evidence="5">Leaf</tissue>
    </source>
</reference>
<proteinExistence type="predicted"/>
<feature type="domain" description="Transcription factor MYC/MYB N-terminal" evidence="4">
    <location>
        <begin position="155"/>
        <end position="193"/>
    </location>
</feature>
<evidence type="ECO:0000313" key="5">
    <source>
        <dbReference type="EMBL" id="RVW14841.1"/>
    </source>
</evidence>
<dbReference type="InterPro" id="IPR043561">
    <property type="entry name" value="LHW-like"/>
</dbReference>
<organism evidence="5 6">
    <name type="scientific">Vitis vinifera</name>
    <name type="common">Grape</name>
    <dbReference type="NCBI Taxonomy" id="29760"/>
    <lineage>
        <taxon>Eukaryota</taxon>
        <taxon>Viridiplantae</taxon>
        <taxon>Streptophyta</taxon>
        <taxon>Embryophyta</taxon>
        <taxon>Tracheophyta</taxon>
        <taxon>Spermatophyta</taxon>
        <taxon>Magnoliopsida</taxon>
        <taxon>eudicotyledons</taxon>
        <taxon>Gunneridae</taxon>
        <taxon>Pentapetalae</taxon>
        <taxon>rosids</taxon>
        <taxon>Vitales</taxon>
        <taxon>Vitaceae</taxon>
        <taxon>Viteae</taxon>
        <taxon>Vitis</taxon>
    </lineage>
</organism>
<accession>A0A438BV20</accession>
<keyword evidence="3" id="KW-0472">Membrane</keyword>
<keyword evidence="2" id="KW-0804">Transcription</keyword>
<dbReference type="Pfam" id="PF14215">
    <property type="entry name" value="bHLH-MYC_N"/>
    <property type="match status" value="2"/>
</dbReference>
<evidence type="ECO:0000259" key="4">
    <source>
        <dbReference type="Pfam" id="PF14215"/>
    </source>
</evidence>
<evidence type="ECO:0000256" key="1">
    <source>
        <dbReference type="ARBA" id="ARBA00023015"/>
    </source>
</evidence>
<evidence type="ECO:0000256" key="3">
    <source>
        <dbReference type="SAM" id="Phobius"/>
    </source>
</evidence>
<dbReference type="Proteomes" id="UP000288805">
    <property type="component" value="Unassembled WGS sequence"/>
</dbReference>
<feature type="transmembrane region" description="Helical" evidence="3">
    <location>
        <begin position="100"/>
        <end position="118"/>
    </location>
</feature>
<dbReference type="PANTHER" id="PTHR46196:SF2">
    <property type="entry name" value="TRANSCRIPTION FACTOR BHLH157"/>
    <property type="match status" value="1"/>
</dbReference>
<evidence type="ECO:0000313" key="6">
    <source>
        <dbReference type="Proteomes" id="UP000288805"/>
    </source>
</evidence>
<comment type="caution">
    <text evidence="5">The sequence shown here is derived from an EMBL/GenBank/DDBJ whole genome shotgun (WGS) entry which is preliminary data.</text>
</comment>
<protein>
    <submittedName>
        <fullName evidence="5">Transcription factor bHLH157</fullName>
    </submittedName>
</protein>
<dbReference type="AlphaFoldDB" id="A0A438BV20"/>
<feature type="domain" description="Transcription factor MYC/MYB N-terminal" evidence="4">
    <location>
        <begin position="202"/>
        <end position="286"/>
    </location>
</feature>
<keyword evidence="3" id="KW-0812">Transmembrane</keyword>
<dbReference type="InterPro" id="IPR025610">
    <property type="entry name" value="MYC/MYB_N"/>
</dbReference>